<dbReference type="EMBL" id="KN848900">
    <property type="protein sequence ID" value="KIR59472.1"/>
    <property type="molecule type" value="Genomic_DNA"/>
</dbReference>
<dbReference type="Proteomes" id="UP000053800">
    <property type="component" value="Unassembled WGS sequence"/>
</dbReference>
<gene>
    <name evidence="1" type="ORF">I314_04457</name>
</gene>
<evidence type="ECO:0000313" key="2">
    <source>
        <dbReference type="Proteomes" id="UP000053800"/>
    </source>
</evidence>
<sequence>MTELVMHIEVHPASYASYPLPQVPSIFTYMALTACHQMNVPGVFIICQMLELSTIES</sequence>
<reference evidence="1 2" key="1">
    <citation type="submission" date="2015-01" db="EMBL/GenBank/DDBJ databases">
        <title>The Genome Sequence of Cryptococcus gattii CA1873.</title>
        <authorList>
            <consortium name="The Broad Institute Genomics Platform"/>
            <person name="Cuomo C."/>
            <person name="Litvintseva A."/>
            <person name="Chen Y."/>
            <person name="Heitman J."/>
            <person name="Sun S."/>
            <person name="Springer D."/>
            <person name="Dromer F."/>
            <person name="Young S."/>
            <person name="Zeng Q."/>
            <person name="Gargeya S."/>
            <person name="Abouelleil A."/>
            <person name="Alvarado L."/>
            <person name="Chapman S.B."/>
            <person name="Gainer-Dewar J."/>
            <person name="Goldberg J."/>
            <person name="Griggs A."/>
            <person name="Gujja S."/>
            <person name="Hansen M."/>
            <person name="Howarth C."/>
            <person name="Imamovic A."/>
            <person name="Larimer J."/>
            <person name="Murphy C."/>
            <person name="Naylor J."/>
            <person name="Pearson M."/>
            <person name="Priest M."/>
            <person name="Roberts A."/>
            <person name="Saif S."/>
            <person name="Shea T."/>
            <person name="Sykes S."/>
            <person name="Wortman J."/>
            <person name="Nusbaum C."/>
            <person name="Birren B."/>
        </authorList>
    </citation>
    <scope>NUCLEOTIDE SEQUENCE [LARGE SCALE GENOMIC DNA]</scope>
    <source>
        <strain evidence="1 2">CA1873</strain>
    </source>
</reference>
<protein>
    <submittedName>
        <fullName evidence="1">Uncharacterized protein</fullName>
    </submittedName>
</protein>
<organism evidence="1 2">
    <name type="scientific">Cryptococcus bacillisporus CA1873</name>
    <dbReference type="NCBI Taxonomy" id="1296111"/>
    <lineage>
        <taxon>Eukaryota</taxon>
        <taxon>Fungi</taxon>
        <taxon>Dikarya</taxon>
        <taxon>Basidiomycota</taxon>
        <taxon>Agaricomycotina</taxon>
        <taxon>Tremellomycetes</taxon>
        <taxon>Tremellales</taxon>
        <taxon>Cryptococcaceae</taxon>
        <taxon>Cryptococcus</taxon>
        <taxon>Cryptococcus gattii species complex</taxon>
    </lineage>
</organism>
<name>A0ABR5B7A2_CRYGA</name>
<accession>A0ABR5B7A2</accession>
<evidence type="ECO:0000313" key="1">
    <source>
        <dbReference type="EMBL" id="KIR59472.1"/>
    </source>
</evidence>
<proteinExistence type="predicted"/>
<keyword evidence="2" id="KW-1185">Reference proteome</keyword>